<accession>A0A438BTG3</accession>
<proteinExistence type="inferred from homology"/>
<reference evidence="4 5" key="1">
    <citation type="journal article" date="2018" name="PLoS Genet.">
        <title>Population sequencing reveals clonal diversity and ancestral inbreeding in the grapevine cultivar Chardonnay.</title>
        <authorList>
            <person name="Roach M.J."/>
            <person name="Johnson D.L."/>
            <person name="Bohlmann J."/>
            <person name="van Vuuren H.J."/>
            <person name="Jones S.J."/>
            <person name="Pretorius I.S."/>
            <person name="Schmidt S.A."/>
            <person name="Borneman A.R."/>
        </authorList>
    </citation>
    <scope>NUCLEOTIDE SEQUENCE [LARGE SCALE GENOMIC DNA]</scope>
    <source>
        <strain evidence="5">cv. Chardonnay</strain>
        <tissue evidence="4">Leaf</tissue>
    </source>
</reference>
<dbReference type="InterPro" id="IPR027278">
    <property type="entry name" value="ACCD_DCysDesulf"/>
</dbReference>
<comment type="caution">
    <text evidence="4">The sequence shown here is derived from an EMBL/GenBank/DDBJ whole genome shotgun (WGS) entry which is preliminary data.</text>
</comment>
<evidence type="ECO:0000256" key="3">
    <source>
        <dbReference type="ARBA" id="ARBA00022898"/>
    </source>
</evidence>
<keyword evidence="3" id="KW-0663">Pyridoxal phosphate</keyword>
<evidence type="ECO:0000256" key="2">
    <source>
        <dbReference type="ARBA" id="ARBA00008639"/>
    </source>
</evidence>
<dbReference type="PANTHER" id="PTHR43780">
    <property type="entry name" value="1-AMINOCYCLOPROPANE-1-CARBOXYLATE DEAMINASE-RELATED"/>
    <property type="match status" value="1"/>
</dbReference>
<sequence>MPSGATIAGLSLGSSLSKLNTKVHAFSVCDDPDYFYDYVQGLLDGLQAGVRSHDIVDIQNVGITSLAEISFKNIHYFAKGLGYAINTTEELNFLKEVAVSTGVVLDPVYRLDITFFNP</sequence>
<dbReference type="SUPFAM" id="SSF53686">
    <property type="entry name" value="Tryptophan synthase beta subunit-like PLP-dependent enzymes"/>
    <property type="match status" value="1"/>
</dbReference>
<dbReference type="Proteomes" id="UP000288805">
    <property type="component" value="Unassembled WGS sequence"/>
</dbReference>
<dbReference type="AlphaFoldDB" id="A0A438BTG3"/>
<comment type="similarity">
    <text evidence="2">Belongs to the ACC deaminase/D-cysteine desulfhydrase family.</text>
</comment>
<dbReference type="GO" id="GO:0016829">
    <property type="term" value="F:lyase activity"/>
    <property type="evidence" value="ECO:0007669"/>
    <property type="project" value="UniProtKB-ARBA"/>
</dbReference>
<dbReference type="EMBL" id="QGNW01002625">
    <property type="protein sequence ID" value="RVW14242.1"/>
    <property type="molecule type" value="Genomic_DNA"/>
</dbReference>
<dbReference type="PANTHER" id="PTHR43780:SF2">
    <property type="entry name" value="1-AMINOCYCLOPROPANE-1-CARBOXYLATE DEAMINASE-RELATED"/>
    <property type="match status" value="1"/>
</dbReference>
<evidence type="ECO:0000313" key="5">
    <source>
        <dbReference type="Proteomes" id="UP000288805"/>
    </source>
</evidence>
<evidence type="ECO:0000256" key="1">
    <source>
        <dbReference type="ARBA" id="ARBA00001933"/>
    </source>
</evidence>
<dbReference type="InterPro" id="IPR036052">
    <property type="entry name" value="TrpB-like_PALP_sf"/>
</dbReference>
<protein>
    <submittedName>
        <fullName evidence="4">Bifunctional D-cysteine desulfhydrase/1-aminocyclopropane-1-carboxylate deaminase, mitochondrial</fullName>
    </submittedName>
</protein>
<gene>
    <name evidence="4" type="primary">DCD_1</name>
    <name evidence="4" type="ORF">CK203_096947</name>
</gene>
<evidence type="ECO:0000313" key="4">
    <source>
        <dbReference type="EMBL" id="RVW14242.1"/>
    </source>
</evidence>
<comment type="cofactor">
    <cofactor evidence="1">
        <name>pyridoxal 5'-phosphate</name>
        <dbReference type="ChEBI" id="CHEBI:597326"/>
    </cofactor>
</comment>
<name>A0A438BTG3_VITVI</name>
<organism evidence="4 5">
    <name type="scientific">Vitis vinifera</name>
    <name type="common">Grape</name>
    <dbReference type="NCBI Taxonomy" id="29760"/>
    <lineage>
        <taxon>Eukaryota</taxon>
        <taxon>Viridiplantae</taxon>
        <taxon>Streptophyta</taxon>
        <taxon>Embryophyta</taxon>
        <taxon>Tracheophyta</taxon>
        <taxon>Spermatophyta</taxon>
        <taxon>Magnoliopsida</taxon>
        <taxon>eudicotyledons</taxon>
        <taxon>Gunneridae</taxon>
        <taxon>Pentapetalae</taxon>
        <taxon>rosids</taxon>
        <taxon>Vitales</taxon>
        <taxon>Vitaceae</taxon>
        <taxon>Viteae</taxon>
        <taxon>Vitis</taxon>
    </lineage>
</organism>
<dbReference type="Gene3D" id="3.40.50.1100">
    <property type="match status" value="1"/>
</dbReference>